<sequence length="91" mass="10323">MKFQVAPGVLIFVIFISLGNCSRIKRGGWGNEPSSQNWNVVGVPEEHEPGLPEPVRSYPYAYNSYYNSGQGLPGYGSSWVSRAYLQNYYYY</sequence>
<comment type="caution">
    <text evidence="2">The sequence shown here is derived from an EMBL/GenBank/DDBJ whole genome shotgun (WGS) entry which is preliminary data.</text>
</comment>
<feature type="signal peptide" evidence="1">
    <location>
        <begin position="1"/>
        <end position="21"/>
    </location>
</feature>
<gene>
    <name evidence="2" type="ORF">ODALV1_LOCUS7037</name>
</gene>
<accession>A0ABP1Q5U7</accession>
<dbReference type="EMBL" id="CAXLJM020000022">
    <property type="protein sequence ID" value="CAL8088380.1"/>
    <property type="molecule type" value="Genomic_DNA"/>
</dbReference>
<evidence type="ECO:0000256" key="1">
    <source>
        <dbReference type="SAM" id="SignalP"/>
    </source>
</evidence>
<protein>
    <submittedName>
        <fullName evidence="2">Uncharacterized protein</fullName>
    </submittedName>
</protein>
<dbReference type="Proteomes" id="UP001642540">
    <property type="component" value="Unassembled WGS sequence"/>
</dbReference>
<evidence type="ECO:0000313" key="2">
    <source>
        <dbReference type="EMBL" id="CAL8088380.1"/>
    </source>
</evidence>
<keyword evidence="3" id="KW-1185">Reference proteome</keyword>
<keyword evidence="1" id="KW-0732">Signal</keyword>
<name>A0ABP1Q5U7_9HEXA</name>
<feature type="chain" id="PRO_5045673684" evidence="1">
    <location>
        <begin position="22"/>
        <end position="91"/>
    </location>
</feature>
<evidence type="ECO:0000313" key="3">
    <source>
        <dbReference type="Proteomes" id="UP001642540"/>
    </source>
</evidence>
<reference evidence="2 3" key="1">
    <citation type="submission" date="2024-08" db="EMBL/GenBank/DDBJ databases">
        <authorList>
            <person name="Cucini C."/>
            <person name="Frati F."/>
        </authorList>
    </citation>
    <scope>NUCLEOTIDE SEQUENCE [LARGE SCALE GENOMIC DNA]</scope>
</reference>
<proteinExistence type="predicted"/>
<organism evidence="2 3">
    <name type="scientific">Orchesella dallaii</name>
    <dbReference type="NCBI Taxonomy" id="48710"/>
    <lineage>
        <taxon>Eukaryota</taxon>
        <taxon>Metazoa</taxon>
        <taxon>Ecdysozoa</taxon>
        <taxon>Arthropoda</taxon>
        <taxon>Hexapoda</taxon>
        <taxon>Collembola</taxon>
        <taxon>Entomobryomorpha</taxon>
        <taxon>Entomobryoidea</taxon>
        <taxon>Orchesellidae</taxon>
        <taxon>Orchesellinae</taxon>
        <taxon>Orchesella</taxon>
    </lineage>
</organism>